<dbReference type="InParanoid" id="Q7UWC0"/>
<dbReference type="KEGG" id="rba:RB2140"/>
<organism evidence="1 2">
    <name type="scientific">Rhodopirellula baltica (strain DSM 10527 / NCIMB 13988 / SH1)</name>
    <dbReference type="NCBI Taxonomy" id="243090"/>
    <lineage>
        <taxon>Bacteria</taxon>
        <taxon>Pseudomonadati</taxon>
        <taxon>Planctomycetota</taxon>
        <taxon>Planctomycetia</taxon>
        <taxon>Pirellulales</taxon>
        <taxon>Pirellulaceae</taxon>
        <taxon>Rhodopirellula</taxon>
    </lineage>
</organism>
<evidence type="ECO:0000313" key="2">
    <source>
        <dbReference type="Proteomes" id="UP000001025"/>
    </source>
</evidence>
<proteinExistence type="predicted"/>
<evidence type="ECO:0000313" key="1">
    <source>
        <dbReference type="EMBL" id="CAD72446.1"/>
    </source>
</evidence>
<dbReference type="EnsemblBacteria" id="CAD72446">
    <property type="protein sequence ID" value="CAD72446"/>
    <property type="gene ID" value="RB2140"/>
</dbReference>
<dbReference type="EMBL" id="BX294136">
    <property type="protein sequence ID" value="CAD72446.1"/>
    <property type="molecule type" value="Genomic_DNA"/>
</dbReference>
<dbReference type="STRING" id="243090.RB2140"/>
<keyword evidence="2" id="KW-1185">Reference proteome</keyword>
<dbReference type="AntiFam" id="ANF00068">
    <property type="entry name" value="Translation of DNA repeat"/>
</dbReference>
<dbReference type="Proteomes" id="UP000001025">
    <property type="component" value="Chromosome"/>
</dbReference>
<name>Q7UWC0_RHOBA</name>
<gene>
    <name evidence="1" type="ordered locus">RB2140</name>
</gene>
<protein>
    <submittedName>
        <fullName evidence="1">Uncharacterized protein</fullName>
    </submittedName>
</protein>
<reference evidence="1 2" key="1">
    <citation type="journal article" date="2003" name="Proc. Natl. Acad. Sci. U.S.A.">
        <title>Complete genome sequence of the marine planctomycete Pirellula sp. strain 1.</title>
        <authorList>
            <person name="Gloeckner F.O."/>
            <person name="Kube M."/>
            <person name="Bauer M."/>
            <person name="Teeling H."/>
            <person name="Lombardot T."/>
            <person name="Ludwig W."/>
            <person name="Gade D."/>
            <person name="Beck A."/>
            <person name="Borzym K."/>
            <person name="Heitmann K."/>
            <person name="Rabus R."/>
            <person name="Schlesner H."/>
            <person name="Amann R."/>
            <person name="Reinhardt R."/>
        </authorList>
    </citation>
    <scope>NUCLEOTIDE SEQUENCE [LARGE SCALE GENOMIC DNA]</scope>
    <source>
        <strain evidence="2">DSM 10527 / NCIMB 13988 / SH1</strain>
    </source>
</reference>
<dbReference type="AlphaFoldDB" id="Q7UWC0"/>
<dbReference type="HOGENOM" id="CLU_3140030_0_0_0"/>
<sequence>MGAMVAGIWVSPRMASNQPPLTRCGSMNRQPVSSGWKSRETYHLWSLPR</sequence>
<accession>Q7UWC0</accession>